<proteinExistence type="predicted"/>
<evidence type="ECO:0000256" key="1">
    <source>
        <dbReference type="SAM" id="Coils"/>
    </source>
</evidence>
<sequence>MVGGDGRTPIGNKPAVRVEYDNLCPESQWRLREALRIWADWHETKIAPQDCTTLPGPLVGGSFAYMWPAMYGGCVALMEVPKPTDAWAPVVMTSVSMQVQKDVIVTSACGPVAPSSAPQQLGQAQPVAQTVSTCEPPQEAVAGLKCVTKRGAVVVVSRAPVQGAQVHGEKQAQDRNAAATKAAKELKNDHQSKRQRQETAVAPVVKFKDGSSGQSMQAAQGVFVKVSVTCFKWSRAMLLILPYVKCCEH</sequence>
<comment type="caution">
    <text evidence="2">The sequence shown here is derived from an EMBL/GenBank/DDBJ whole genome shotgun (WGS) entry which is preliminary data.</text>
</comment>
<keyword evidence="1" id="KW-0175">Coiled coil</keyword>
<protein>
    <submittedName>
        <fullName evidence="2">Uncharacterized protein</fullName>
    </submittedName>
</protein>
<dbReference type="AlphaFoldDB" id="A0A8S1ITA8"/>
<reference evidence="2" key="1">
    <citation type="submission" date="2020-12" db="EMBL/GenBank/DDBJ databases">
        <authorList>
            <person name="Iha C."/>
        </authorList>
    </citation>
    <scope>NUCLEOTIDE SEQUENCE</scope>
</reference>
<evidence type="ECO:0000313" key="3">
    <source>
        <dbReference type="Proteomes" id="UP000708148"/>
    </source>
</evidence>
<name>A0A8S1ITA8_9CHLO</name>
<evidence type="ECO:0000313" key="2">
    <source>
        <dbReference type="EMBL" id="CAD7698216.1"/>
    </source>
</evidence>
<accession>A0A8S1ITA8</accession>
<dbReference type="Proteomes" id="UP000708148">
    <property type="component" value="Unassembled WGS sequence"/>
</dbReference>
<dbReference type="EMBL" id="CAJHUC010000789">
    <property type="protein sequence ID" value="CAD7698216.1"/>
    <property type="molecule type" value="Genomic_DNA"/>
</dbReference>
<organism evidence="2 3">
    <name type="scientific">Ostreobium quekettii</name>
    <dbReference type="NCBI Taxonomy" id="121088"/>
    <lineage>
        <taxon>Eukaryota</taxon>
        <taxon>Viridiplantae</taxon>
        <taxon>Chlorophyta</taxon>
        <taxon>core chlorophytes</taxon>
        <taxon>Ulvophyceae</taxon>
        <taxon>TCBD clade</taxon>
        <taxon>Bryopsidales</taxon>
        <taxon>Ostreobineae</taxon>
        <taxon>Ostreobiaceae</taxon>
        <taxon>Ostreobium</taxon>
    </lineage>
</organism>
<feature type="coiled-coil region" evidence="1">
    <location>
        <begin position="169"/>
        <end position="196"/>
    </location>
</feature>
<keyword evidence="3" id="KW-1185">Reference proteome</keyword>
<gene>
    <name evidence="2" type="ORF">OSTQU699_LOCUS3577</name>
</gene>